<feature type="transmembrane region" description="Helical" evidence="1">
    <location>
        <begin position="54"/>
        <end position="75"/>
    </location>
</feature>
<dbReference type="EMBL" id="POUD01000180">
    <property type="protein sequence ID" value="PZG12633.1"/>
    <property type="molecule type" value="Genomic_DNA"/>
</dbReference>
<reference evidence="3 4" key="1">
    <citation type="submission" date="2018-01" db="EMBL/GenBank/DDBJ databases">
        <title>Draft genome sequence of Nonomuraea sp. KC333.</title>
        <authorList>
            <person name="Sahin N."/>
            <person name="Saygin H."/>
            <person name="Ay H."/>
        </authorList>
    </citation>
    <scope>NUCLEOTIDE SEQUENCE [LARGE SCALE GENOMIC DNA]</scope>
    <source>
        <strain evidence="3 4">KC333</strain>
    </source>
</reference>
<dbReference type="RefSeq" id="WP_111182752.1">
    <property type="nucleotide sequence ID" value="NZ_POUD01000180.1"/>
</dbReference>
<evidence type="ECO:0000313" key="3">
    <source>
        <dbReference type="EMBL" id="PZG12633.1"/>
    </source>
</evidence>
<dbReference type="AlphaFoldDB" id="A0A2W2DPR2"/>
<sequence length="300" mass="31167">MKITVPALATMAVLTLPAPAAVSPKAPNLVGAVIAALVVVPAVVLRHRRWAPRLGAALLAGLAVAAVAPLAGVGAPSEEEFQHELAIAYALGGLAGARAYVRMWSLPWDADDLVLLALACLAAAALLLALGGAVREEGRRELPPLRWRWPLALWSAALVLVSVPRAMFLAARADGPIQHSIMVIDGACFGGAEKLMSGTALLALIPPPIVVASGFGLWALLTLVGERPLGRVVGGLTVVPLVAGDIMTTWLPVLGCARPWEEAADLLTLSWVLFGPLPVVLILLAVRARRALAPDVRPAV</sequence>
<feature type="transmembrane region" description="Helical" evidence="1">
    <location>
        <begin position="113"/>
        <end position="131"/>
    </location>
</feature>
<feature type="chain" id="PRO_5039011391" evidence="2">
    <location>
        <begin position="21"/>
        <end position="300"/>
    </location>
</feature>
<feature type="transmembrane region" description="Helical" evidence="1">
    <location>
        <begin position="151"/>
        <end position="171"/>
    </location>
</feature>
<dbReference type="OrthoDB" id="3537332at2"/>
<keyword evidence="1" id="KW-0472">Membrane</keyword>
<keyword evidence="1" id="KW-1133">Transmembrane helix</keyword>
<evidence type="ECO:0000256" key="1">
    <source>
        <dbReference type="SAM" id="Phobius"/>
    </source>
</evidence>
<protein>
    <submittedName>
        <fullName evidence="3">Uncharacterized protein</fullName>
    </submittedName>
</protein>
<evidence type="ECO:0000313" key="4">
    <source>
        <dbReference type="Proteomes" id="UP000249304"/>
    </source>
</evidence>
<feature type="signal peptide" evidence="2">
    <location>
        <begin position="1"/>
        <end position="20"/>
    </location>
</feature>
<proteinExistence type="predicted"/>
<feature type="transmembrane region" description="Helical" evidence="1">
    <location>
        <begin position="30"/>
        <end position="47"/>
    </location>
</feature>
<accession>A0A2W2DPR2</accession>
<keyword evidence="1" id="KW-0812">Transmembrane</keyword>
<dbReference type="Proteomes" id="UP000249304">
    <property type="component" value="Unassembled WGS sequence"/>
</dbReference>
<name>A0A2W2DPR2_9ACTN</name>
<feature type="transmembrane region" description="Helical" evidence="1">
    <location>
        <begin position="233"/>
        <end position="254"/>
    </location>
</feature>
<gene>
    <name evidence="3" type="ORF">C1J01_32205</name>
</gene>
<organism evidence="3 4">
    <name type="scientific">Nonomuraea aridisoli</name>
    <dbReference type="NCBI Taxonomy" id="2070368"/>
    <lineage>
        <taxon>Bacteria</taxon>
        <taxon>Bacillati</taxon>
        <taxon>Actinomycetota</taxon>
        <taxon>Actinomycetes</taxon>
        <taxon>Streptosporangiales</taxon>
        <taxon>Streptosporangiaceae</taxon>
        <taxon>Nonomuraea</taxon>
    </lineage>
</organism>
<comment type="caution">
    <text evidence="3">The sequence shown here is derived from an EMBL/GenBank/DDBJ whole genome shotgun (WGS) entry which is preliminary data.</text>
</comment>
<evidence type="ECO:0000256" key="2">
    <source>
        <dbReference type="SAM" id="SignalP"/>
    </source>
</evidence>
<keyword evidence="4" id="KW-1185">Reference proteome</keyword>
<keyword evidence="2" id="KW-0732">Signal</keyword>
<feature type="transmembrane region" description="Helical" evidence="1">
    <location>
        <begin position="266"/>
        <end position="286"/>
    </location>
</feature>
<feature type="transmembrane region" description="Helical" evidence="1">
    <location>
        <begin position="200"/>
        <end position="221"/>
    </location>
</feature>